<name>A0A1F2UNB2_9ACTN</name>
<keyword evidence="4" id="KW-1003">Cell membrane</keyword>
<dbReference type="PANTHER" id="PTHR30294">
    <property type="entry name" value="MEMBRANE COMPONENT OF ABC TRANSPORTER YHHJ-RELATED"/>
    <property type="match status" value="1"/>
</dbReference>
<comment type="caution">
    <text evidence="10">The sequence shown here is derived from an EMBL/GenBank/DDBJ whole genome shotgun (WGS) entry which is preliminary data.</text>
</comment>
<proteinExistence type="inferred from homology"/>
<gene>
    <name evidence="10" type="ORF">A2074_07740</name>
</gene>
<feature type="transmembrane region" description="Helical" evidence="8">
    <location>
        <begin position="181"/>
        <end position="204"/>
    </location>
</feature>
<organism evidence="10 11">
    <name type="scientific">Candidatus Aquicultor primus</name>
    <dbReference type="NCBI Taxonomy" id="1797195"/>
    <lineage>
        <taxon>Bacteria</taxon>
        <taxon>Bacillati</taxon>
        <taxon>Actinomycetota</taxon>
        <taxon>Candidatus Aquicultoria</taxon>
        <taxon>Candidatus Aquicultorales</taxon>
        <taxon>Candidatus Aquicultoraceae</taxon>
        <taxon>Candidatus Aquicultor</taxon>
    </lineage>
</organism>
<keyword evidence="3" id="KW-0813">Transport</keyword>
<evidence type="ECO:0000256" key="3">
    <source>
        <dbReference type="ARBA" id="ARBA00022448"/>
    </source>
</evidence>
<protein>
    <recommendedName>
        <fullName evidence="9">ABC transmembrane type-2 domain-containing protein</fullName>
    </recommendedName>
</protein>
<dbReference type="InterPro" id="IPR047817">
    <property type="entry name" value="ABC2_TM_bact-type"/>
</dbReference>
<comment type="similarity">
    <text evidence="2">Belongs to the ABC-2 integral membrane protein family.</text>
</comment>
<accession>A0A1F2UNB2</accession>
<comment type="subcellular location">
    <subcellularLocation>
        <location evidence="1">Cell membrane</location>
        <topology evidence="1">Multi-pass membrane protein</topology>
    </subcellularLocation>
</comment>
<dbReference type="EMBL" id="MELI01000044">
    <property type="protein sequence ID" value="OFW34461.1"/>
    <property type="molecule type" value="Genomic_DNA"/>
</dbReference>
<keyword evidence="5 8" id="KW-0812">Transmembrane</keyword>
<feature type="transmembrane region" description="Helical" evidence="8">
    <location>
        <begin position="230"/>
        <end position="254"/>
    </location>
</feature>
<dbReference type="AlphaFoldDB" id="A0A1F2UNB2"/>
<keyword evidence="7 8" id="KW-0472">Membrane</keyword>
<evidence type="ECO:0000256" key="7">
    <source>
        <dbReference type="ARBA" id="ARBA00023136"/>
    </source>
</evidence>
<reference evidence="10 11" key="1">
    <citation type="journal article" date="2016" name="Nat. Commun.">
        <title>Thousands of microbial genomes shed light on interconnected biogeochemical processes in an aquifer system.</title>
        <authorList>
            <person name="Anantharaman K."/>
            <person name="Brown C.T."/>
            <person name="Hug L.A."/>
            <person name="Sharon I."/>
            <person name="Castelle C.J."/>
            <person name="Probst A.J."/>
            <person name="Thomas B.C."/>
            <person name="Singh A."/>
            <person name="Wilkins M.J."/>
            <person name="Karaoz U."/>
            <person name="Brodie E.L."/>
            <person name="Williams K.H."/>
            <person name="Hubbard S.S."/>
            <person name="Banfield J.F."/>
        </authorList>
    </citation>
    <scope>NUCLEOTIDE SEQUENCE [LARGE SCALE GENOMIC DNA]</scope>
</reference>
<dbReference type="PROSITE" id="PS51012">
    <property type="entry name" value="ABC_TM2"/>
    <property type="match status" value="1"/>
</dbReference>
<dbReference type="InterPro" id="IPR013525">
    <property type="entry name" value="ABC2_TM"/>
</dbReference>
<feature type="transmembrane region" description="Helical" evidence="8">
    <location>
        <begin position="319"/>
        <end position="340"/>
    </location>
</feature>
<feature type="transmembrane region" description="Helical" evidence="8">
    <location>
        <begin position="260"/>
        <end position="281"/>
    </location>
</feature>
<evidence type="ECO:0000313" key="10">
    <source>
        <dbReference type="EMBL" id="OFW34461.1"/>
    </source>
</evidence>
<dbReference type="PANTHER" id="PTHR30294:SF29">
    <property type="entry name" value="MULTIDRUG ABC TRANSPORTER PERMEASE YBHS-RELATED"/>
    <property type="match status" value="1"/>
</dbReference>
<evidence type="ECO:0000256" key="6">
    <source>
        <dbReference type="ARBA" id="ARBA00022989"/>
    </source>
</evidence>
<dbReference type="Pfam" id="PF12698">
    <property type="entry name" value="ABC2_membrane_3"/>
    <property type="match status" value="1"/>
</dbReference>
<evidence type="ECO:0000256" key="8">
    <source>
        <dbReference type="SAM" id="Phobius"/>
    </source>
</evidence>
<dbReference type="InterPro" id="IPR051449">
    <property type="entry name" value="ABC-2_transporter_component"/>
</dbReference>
<dbReference type="GO" id="GO:0005886">
    <property type="term" value="C:plasma membrane"/>
    <property type="evidence" value="ECO:0007669"/>
    <property type="project" value="UniProtKB-SubCell"/>
</dbReference>
<sequence length="376" mass="41973">MRRVLMLAKKEFIQLKRDRRMIPLVFVAPLIQLLLFGYVVQTEIKNIDMVVVDSDRSAESRVLTEKFVNAGYFKIAARAEGEMQIAEYIRADKATIGVIIPSGYRDAIASGRTAEVMLVIDGSDSNAGVQAQQFATRIIASRSQELMEQRLAAVRAIAPKISTVEPRIRVWYNPDLKSVNFMIPGLMGLIITIITTLVTSLAIVKERERGTLEQLIVSPISRAELISGKILPFVLIAFIEIGLVLALGIGWFGVPFRGNLLLLLLLCVAFLFTTVGQGLFVSTVSRTQNQALMTTWFFMMPAMMLSGFIFPIANMPVVIQWFTYVVPLRYFLVIVRGIFLKGVGIGALWDEALLLMLLGVFIFGVSVLRFKKRFAD</sequence>
<dbReference type="GO" id="GO:0140359">
    <property type="term" value="F:ABC-type transporter activity"/>
    <property type="evidence" value="ECO:0007669"/>
    <property type="project" value="InterPro"/>
</dbReference>
<evidence type="ECO:0000256" key="4">
    <source>
        <dbReference type="ARBA" id="ARBA00022475"/>
    </source>
</evidence>
<feature type="transmembrane region" description="Helical" evidence="8">
    <location>
        <begin position="21"/>
        <end position="40"/>
    </location>
</feature>
<feature type="domain" description="ABC transmembrane type-2" evidence="9">
    <location>
        <begin position="144"/>
        <end position="373"/>
    </location>
</feature>
<evidence type="ECO:0000313" key="11">
    <source>
        <dbReference type="Proteomes" id="UP000178086"/>
    </source>
</evidence>
<keyword evidence="6 8" id="KW-1133">Transmembrane helix</keyword>
<evidence type="ECO:0000256" key="1">
    <source>
        <dbReference type="ARBA" id="ARBA00004651"/>
    </source>
</evidence>
<feature type="transmembrane region" description="Helical" evidence="8">
    <location>
        <begin position="293"/>
        <end position="313"/>
    </location>
</feature>
<dbReference type="Proteomes" id="UP000178086">
    <property type="component" value="Unassembled WGS sequence"/>
</dbReference>
<evidence type="ECO:0000256" key="5">
    <source>
        <dbReference type="ARBA" id="ARBA00022692"/>
    </source>
</evidence>
<dbReference type="Gene3D" id="3.40.1710.10">
    <property type="entry name" value="abc type-2 transporter like domain"/>
    <property type="match status" value="1"/>
</dbReference>
<evidence type="ECO:0000259" key="9">
    <source>
        <dbReference type="PROSITE" id="PS51012"/>
    </source>
</evidence>
<evidence type="ECO:0000256" key="2">
    <source>
        <dbReference type="ARBA" id="ARBA00007783"/>
    </source>
</evidence>
<feature type="transmembrane region" description="Helical" evidence="8">
    <location>
        <begin position="352"/>
        <end position="370"/>
    </location>
</feature>